<comment type="caution">
    <text evidence="1">The sequence shown here is derived from an EMBL/GenBank/DDBJ whole genome shotgun (WGS) entry which is preliminary data.</text>
</comment>
<evidence type="ECO:0000313" key="2">
    <source>
        <dbReference type="Proteomes" id="UP000256661"/>
    </source>
</evidence>
<protein>
    <submittedName>
        <fullName evidence="1">Uncharacterized protein</fullName>
    </submittedName>
</protein>
<reference evidence="1 2" key="1">
    <citation type="submission" date="2018-08" db="EMBL/GenBank/DDBJ databases">
        <title>Sequencing the genomes of 1000 actinobacteria strains.</title>
        <authorList>
            <person name="Klenk H.-P."/>
        </authorList>
    </citation>
    <scope>NUCLEOTIDE SEQUENCE [LARGE SCALE GENOMIC DNA]</scope>
    <source>
        <strain evidence="1 2">DSM 43927</strain>
    </source>
</reference>
<dbReference type="Proteomes" id="UP000256661">
    <property type="component" value="Unassembled WGS sequence"/>
</dbReference>
<gene>
    <name evidence="1" type="ORF">DFJ69_3157</name>
</gene>
<proteinExistence type="predicted"/>
<sequence>MEAPTADPRKVLCASGKRVCASRKSRNVVLSLRKMIF</sequence>
<organism evidence="1 2">
    <name type="scientific">Thermomonospora umbrina</name>
    <dbReference type="NCBI Taxonomy" id="111806"/>
    <lineage>
        <taxon>Bacteria</taxon>
        <taxon>Bacillati</taxon>
        <taxon>Actinomycetota</taxon>
        <taxon>Actinomycetes</taxon>
        <taxon>Streptosporangiales</taxon>
        <taxon>Thermomonosporaceae</taxon>
        <taxon>Thermomonospora</taxon>
    </lineage>
</organism>
<dbReference type="AlphaFoldDB" id="A0A3D9SUI2"/>
<evidence type="ECO:0000313" key="1">
    <source>
        <dbReference type="EMBL" id="REE97683.1"/>
    </source>
</evidence>
<name>A0A3D9SUI2_9ACTN</name>
<accession>A0A3D9SUI2</accession>
<dbReference type="EMBL" id="QTTT01000001">
    <property type="protein sequence ID" value="REE97683.1"/>
    <property type="molecule type" value="Genomic_DNA"/>
</dbReference>
<keyword evidence="2" id="KW-1185">Reference proteome</keyword>